<dbReference type="Pfam" id="PF12146">
    <property type="entry name" value="Hydrolase_4"/>
    <property type="match status" value="1"/>
</dbReference>
<name>A0A4R4E4P5_9BACT</name>
<dbReference type="Gene3D" id="3.40.50.1820">
    <property type="entry name" value="alpha/beta hydrolase"/>
    <property type="match status" value="1"/>
</dbReference>
<evidence type="ECO:0000313" key="3">
    <source>
        <dbReference type="Proteomes" id="UP000295164"/>
    </source>
</evidence>
<proteinExistence type="predicted"/>
<feature type="domain" description="Serine aminopeptidase S33" evidence="1">
    <location>
        <begin position="119"/>
        <end position="238"/>
    </location>
</feature>
<dbReference type="Proteomes" id="UP000295164">
    <property type="component" value="Unassembled WGS sequence"/>
</dbReference>
<dbReference type="EMBL" id="SKFH01000004">
    <property type="protein sequence ID" value="TCZ73927.1"/>
    <property type="molecule type" value="Genomic_DNA"/>
</dbReference>
<evidence type="ECO:0000259" key="1">
    <source>
        <dbReference type="Pfam" id="PF12146"/>
    </source>
</evidence>
<dbReference type="OrthoDB" id="9785847at2"/>
<dbReference type="InterPro" id="IPR029058">
    <property type="entry name" value="AB_hydrolase_fold"/>
</dbReference>
<comment type="caution">
    <text evidence="2">The sequence shown here is derived from an EMBL/GenBank/DDBJ whole genome shotgun (WGS) entry which is preliminary data.</text>
</comment>
<evidence type="ECO:0000313" key="2">
    <source>
        <dbReference type="EMBL" id="TCZ73927.1"/>
    </source>
</evidence>
<keyword evidence="2" id="KW-0378">Hydrolase</keyword>
<accession>A0A4R4E4P5</accession>
<dbReference type="InterPro" id="IPR022742">
    <property type="entry name" value="Hydrolase_4"/>
</dbReference>
<sequence>MVARRFQLAAEHGGRVAGADDHNTHAAKFWHSGLSFGPEPFYMSFKKKAALALIRTKLQLLNLLSKRRAAAAAFHLFTTPQYRNRKDLPEIYRAAESLRFRFQEFDIQGYRWNDGAPRRLLILHGFESGIVNFEQYIQPFIDRGFCVLGFDAPAHGRSSGTQMNVRIYMQFIEEIRDRFGPIERFMGHSLGGLSLCLALEEQGHTEGARAVLIAAATETRTAIDMYFRFLKLPATLRPAFDAFVESRGGHPVHWFSVARAIRNLHLPVLWVHDEDDDMTPLSDVDPVRRSGLPHVTFYITKGLGHRRIYRDPGVIRKVVDFLAS</sequence>
<keyword evidence="3" id="KW-1185">Reference proteome</keyword>
<protein>
    <submittedName>
        <fullName evidence="2">Alpha/beta fold hydrolase</fullName>
    </submittedName>
</protein>
<dbReference type="AlphaFoldDB" id="A0A4R4E4P5"/>
<reference evidence="2 3" key="1">
    <citation type="submission" date="2019-03" db="EMBL/GenBank/DDBJ databases">
        <authorList>
            <person name="Kim M.K.M."/>
        </authorList>
    </citation>
    <scope>NUCLEOTIDE SEQUENCE [LARGE SCALE GENOMIC DNA]</scope>
    <source>
        <strain evidence="2 3">17J68-15</strain>
    </source>
</reference>
<dbReference type="GO" id="GO:0016787">
    <property type="term" value="F:hydrolase activity"/>
    <property type="evidence" value="ECO:0007669"/>
    <property type="project" value="UniProtKB-KW"/>
</dbReference>
<gene>
    <name evidence="2" type="ORF">E0486_04405</name>
</gene>
<organism evidence="2 3">
    <name type="scientific">Flaviaesturariibacter aridisoli</name>
    <dbReference type="NCBI Taxonomy" id="2545761"/>
    <lineage>
        <taxon>Bacteria</taxon>
        <taxon>Pseudomonadati</taxon>
        <taxon>Bacteroidota</taxon>
        <taxon>Chitinophagia</taxon>
        <taxon>Chitinophagales</taxon>
        <taxon>Chitinophagaceae</taxon>
        <taxon>Flaviaestuariibacter</taxon>
    </lineage>
</organism>
<dbReference type="SUPFAM" id="SSF53474">
    <property type="entry name" value="alpha/beta-Hydrolases"/>
    <property type="match status" value="1"/>
</dbReference>